<feature type="region of interest" description="Disordered" evidence="1">
    <location>
        <begin position="1"/>
        <end position="20"/>
    </location>
</feature>
<organism evidence="3 4">
    <name type="scientific">Microctonus hyperodae</name>
    <name type="common">Parasitoid wasp</name>
    <dbReference type="NCBI Taxonomy" id="165561"/>
    <lineage>
        <taxon>Eukaryota</taxon>
        <taxon>Metazoa</taxon>
        <taxon>Ecdysozoa</taxon>
        <taxon>Arthropoda</taxon>
        <taxon>Hexapoda</taxon>
        <taxon>Insecta</taxon>
        <taxon>Pterygota</taxon>
        <taxon>Neoptera</taxon>
        <taxon>Endopterygota</taxon>
        <taxon>Hymenoptera</taxon>
        <taxon>Apocrita</taxon>
        <taxon>Ichneumonoidea</taxon>
        <taxon>Braconidae</taxon>
        <taxon>Euphorinae</taxon>
        <taxon>Microctonus</taxon>
    </lineage>
</organism>
<evidence type="ECO:0000313" key="3">
    <source>
        <dbReference type="EMBL" id="KAK0167937.1"/>
    </source>
</evidence>
<dbReference type="EMBL" id="JAQQBR010001831">
    <property type="protein sequence ID" value="KAK0167937.1"/>
    <property type="molecule type" value="Genomic_DNA"/>
</dbReference>
<keyword evidence="4" id="KW-1185">Reference proteome</keyword>
<reference evidence="3" key="2">
    <citation type="submission" date="2023-03" db="EMBL/GenBank/DDBJ databases">
        <authorList>
            <person name="Inwood S.N."/>
            <person name="Skelly J.G."/>
            <person name="Guhlin J."/>
            <person name="Harrop T.W.R."/>
            <person name="Goldson S.G."/>
            <person name="Dearden P.K."/>
        </authorList>
    </citation>
    <scope>NUCLEOTIDE SEQUENCE</scope>
    <source>
        <strain evidence="3">Lincoln</strain>
        <tissue evidence="3">Whole body</tissue>
    </source>
</reference>
<sequence>MEDRQLIRQDQAQVKMKRKKKHQSKQLYGYPAFEFVLLDFSRNRKVQQNSMIYLRVGCIILLFISSAIYPRKDI</sequence>
<feature type="transmembrane region" description="Helical" evidence="2">
    <location>
        <begin position="52"/>
        <end position="69"/>
    </location>
</feature>
<keyword evidence="2" id="KW-0812">Transmembrane</keyword>
<accession>A0AA39KNK5</accession>
<keyword evidence="2" id="KW-1133">Transmembrane helix</keyword>
<name>A0AA39KNK5_MICHY</name>
<evidence type="ECO:0000256" key="1">
    <source>
        <dbReference type="SAM" id="MobiDB-lite"/>
    </source>
</evidence>
<evidence type="ECO:0000313" key="4">
    <source>
        <dbReference type="Proteomes" id="UP001168972"/>
    </source>
</evidence>
<proteinExistence type="predicted"/>
<dbReference type="Proteomes" id="UP001168972">
    <property type="component" value="Unassembled WGS sequence"/>
</dbReference>
<dbReference type="AlphaFoldDB" id="A0AA39KNK5"/>
<reference evidence="3" key="1">
    <citation type="journal article" date="2023" name="bioRxiv">
        <title>Scaffold-level genome assemblies of two parasitoid biocontrol wasps reveal the parthenogenesis mechanism and an associated novel virus.</title>
        <authorList>
            <person name="Inwood S."/>
            <person name="Skelly J."/>
            <person name="Guhlin J."/>
            <person name="Harrop T."/>
            <person name="Goldson S."/>
            <person name="Dearden P."/>
        </authorList>
    </citation>
    <scope>NUCLEOTIDE SEQUENCE</scope>
    <source>
        <strain evidence="3">Lincoln</strain>
        <tissue evidence="3">Whole body</tissue>
    </source>
</reference>
<protein>
    <submittedName>
        <fullName evidence="3">Uncharacterized protein</fullName>
    </submittedName>
</protein>
<evidence type="ECO:0000256" key="2">
    <source>
        <dbReference type="SAM" id="Phobius"/>
    </source>
</evidence>
<keyword evidence="2" id="KW-0472">Membrane</keyword>
<comment type="caution">
    <text evidence="3">The sequence shown here is derived from an EMBL/GenBank/DDBJ whole genome shotgun (WGS) entry which is preliminary data.</text>
</comment>
<gene>
    <name evidence="3" type="ORF">PV327_001787</name>
</gene>